<feature type="binding site" evidence="7">
    <location>
        <position position="82"/>
    </location>
    <ligand>
        <name>substrate</name>
    </ligand>
</feature>
<comment type="caution">
    <text evidence="10">The sequence shown here is derived from an EMBL/GenBank/DDBJ whole genome shotgun (WGS) entry which is preliminary data.</text>
</comment>
<evidence type="ECO:0000256" key="2">
    <source>
        <dbReference type="ARBA" id="ARBA00023001"/>
    </source>
</evidence>
<feature type="binding site" evidence="7">
    <location>
        <position position="260"/>
    </location>
    <ligand>
        <name>substrate</name>
    </ligand>
</feature>
<feature type="binding site" evidence="7">
    <location>
        <position position="347"/>
    </location>
    <ligand>
        <name>substrate</name>
    </ligand>
</feature>
<dbReference type="Proteomes" id="UP000481288">
    <property type="component" value="Unassembled WGS sequence"/>
</dbReference>
<dbReference type="PROSITE" id="PS00656">
    <property type="entry name" value="GLYCOSYL_HYDROL_F6_2"/>
    <property type="match status" value="1"/>
</dbReference>
<dbReference type="EC" id="3.2.1.-" evidence="9"/>
<dbReference type="EMBL" id="QGMG01000131">
    <property type="protein sequence ID" value="TVY56818.1"/>
    <property type="molecule type" value="Genomic_DNA"/>
</dbReference>
<keyword evidence="5 9" id="KW-0624">Polysaccharide degradation</keyword>
<dbReference type="PIRSF" id="PIRSF001100">
    <property type="entry name" value="Beta_cellobiohydrolase"/>
    <property type="match status" value="1"/>
</dbReference>
<feature type="chain" id="PRO_5029037276" description="Glucanase" evidence="9">
    <location>
        <begin position="19"/>
        <end position="394"/>
    </location>
</feature>
<dbReference type="Gene3D" id="3.20.20.40">
    <property type="entry name" value="1, 4-beta cellobiohydrolase"/>
    <property type="match status" value="1"/>
</dbReference>
<keyword evidence="4 9" id="KW-0326">Glycosidase</keyword>
<dbReference type="InterPro" id="IPR001524">
    <property type="entry name" value="Glyco_hydro_6_CS"/>
</dbReference>
<feature type="active site" description="Proton donor" evidence="6 8">
    <location>
        <position position="170"/>
    </location>
</feature>
<feature type="binding site" evidence="7">
    <location>
        <position position="351"/>
    </location>
    <ligand>
        <name>substrate</name>
    </ligand>
</feature>
<evidence type="ECO:0000256" key="6">
    <source>
        <dbReference type="PIRSR" id="PIRSR001100-1"/>
    </source>
</evidence>
<organism evidence="10 11">
    <name type="scientific">Lachnellula cervina</name>
    <dbReference type="NCBI Taxonomy" id="1316786"/>
    <lineage>
        <taxon>Eukaryota</taxon>
        <taxon>Fungi</taxon>
        <taxon>Dikarya</taxon>
        <taxon>Ascomycota</taxon>
        <taxon>Pezizomycotina</taxon>
        <taxon>Leotiomycetes</taxon>
        <taxon>Helotiales</taxon>
        <taxon>Lachnaceae</taxon>
        <taxon>Lachnellula</taxon>
    </lineage>
</organism>
<evidence type="ECO:0000256" key="7">
    <source>
        <dbReference type="PIRSR" id="PIRSR001100-2"/>
    </source>
</evidence>
<sequence>MHINVLFAALSAASSISALPSTSLPLRAEDARDVNPFLGKSYFANSYYAGELNQTVNAFLAKNDSLNAARTRTVQKTGTFVWITSVAGLSNIQTTIDAARTEQQRTRNQQIVELVLYDLPDRDCSGGQSGGEFSSANDGLNLYKKTFVDPYAAALKAARDLTFAVILEPDSLGNVITNQDIPFCANATSTYEQGIAYAIAKLQAPNIALYIDAAHGGWLGWDGNLAPAAAEFAKVVQLAQNLTLGSAGAQIRGFSTDVSNFNPYIADPRANYTQYSNAYDELHYAEVLAPHLANNSLPAHFIIDQGRSGLQNTRTTWGEWCNVEAGFGIPPTTDTNSTLVDSIVWAKPGGESDGACGPAVDGDSAPGAGLWWEAYAEELVRNADPPLPPTYAAL</sequence>
<dbReference type="InterPro" id="IPR036434">
    <property type="entry name" value="Beta_cellobiohydrolase_sf"/>
</dbReference>
<feature type="active site" description="Proton acceptor" evidence="6">
    <location>
        <position position="353"/>
    </location>
</feature>
<evidence type="ECO:0000256" key="4">
    <source>
        <dbReference type="ARBA" id="ARBA00023295"/>
    </source>
</evidence>
<feature type="binding site" evidence="7">
    <location>
        <position position="215"/>
    </location>
    <ligand>
        <name>substrate</name>
    </ligand>
</feature>
<evidence type="ECO:0000313" key="10">
    <source>
        <dbReference type="EMBL" id="TVY56818.1"/>
    </source>
</evidence>
<dbReference type="GO" id="GO:0004553">
    <property type="term" value="F:hydrolase activity, hydrolyzing O-glycosyl compounds"/>
    <property type="evidence" value="ECO:0007669"/>
    <property type="project" value="InterPro"/>
</dbReference>
<proteinExistence type="inferred from homology"/>
<name>A0A7D8ZA38_9HELO</name>
<dbReference type="Pfam" id="PF01341">
    <property type="entry name" value="Glyco_hydro_6"/>
    <property type="match status" value="1"/>
</dbReference>
<gene>
    <name evidence="10" type="primary">CEL6B</name>
    <name evidence="10" type="ORF">LCER1_G002486</name>
</gene>
<dbReference type="GO" id="GO:0030245">
    <property type="term" value="P:cellulose catabolic process"/>
    <property type="evidence" value="ECO:0007669"/>
    <property type="project" value="UniProtKB-KW"/>
</dbReference>
<dbReference type="PANTHER" id="PTHR34876">
    <property type="match status" value="1"/>
</dbReference>
<feature type="non-terminal residue" evidence="10">
    <location>
        <position position="394"/>
    </location>
</feature>
<dbReference type="OrthoDB" id="64893at2759"/>
<evidence type="ECO:0000313" key="11">
    <source>
        <dbReference type="Proteomes" id="UP000481288"/>
    </source>
</evidence>
<feature type="binding site" evidence="7">
    <location>
        <position position="218"/>
    </location>
    <ligand>
        <name>substrate</name>
    </ligand>
</feature>
<accession>A0A7D8ZA38</accession>
<protein>
    <recommendedName>
        <fullName evidence="9">Glucanase</fullName>
        <ecNumber evidence="9">3.2.1.-</ecNumber>
    </recommendedName>
</protein>
<evidence type="ECO:0000256" key="1">
    <source>
        <dbReference type="ARBA" id="ARBA00022801"/>
    </source>
</evidence>
<dbReference type="SUPFAM" id="SSF51989">
    <property type="entry name" value="Glycosyl hydrolases family 6, cellulases"/>
    <property type="match status" value="1"/>
</dbReference>
<evidence type="ECO:0000256" key="5">
    <source>
        <dbReference type="ARBA" id="ARBA00023326"/>
    </source>
</evidence>
<dbReference type="PRINTS" id="PR00733">
    <property type="entry name" value="GLHYDRLASE6"/>
</dbReference>
<dbReference type="InterPro" id="IPR016288">
    <property type="entry name" value="Beta_cellobiohydrolase"/>
</dbReference>
<feature type="signal peptide" evidence="9">
    <location>
        <begin position="1"/>
        <end position="18"/>
    </location>
</feature>
<dbReference type="AlphaFoldDB" id="A0A7D8ZA38"/>
<comment type="similarity">
    <text evidence="9">Belongs to the glycosyl hydrolase family 6.</text>
</comment>
<evidence type="ECO:0000256" key="3">
    <source>
        <dbReference type="ARBA" id="ARBA00023277"/>
    </source>
</evidence>
<reference evidence="10 11" key="1">
    <citation type="submission" date="2018-05" db="EMBL/GenBank/DDBJ databases">
        <title>Whole genome sequencing for identification of molecular markers to develop diagnostic detection tools for the regulated plant pathogen Lachnellula willkommii.</title>
        <authorList>
            <person name="Giroux E."/>
            <person name="Bilodeau G."/>
        </authorList>
    </citation>
    <scope>NUCLEOTIDE SEQUENCE [LARGE SCALE GENOMIC DNA]</scope>
    <source>
        <strain evidence="10 11">CBS 625.97</strain>
    </source>
</reference>
<keyword evidence="11" id="KW-1185">Reference proteome</keyword>
<keyword evidence="1 9" id="KW-0378">Hydrolase</keyword>
<evidence type="ECO:0000256" key="8">
    <source>
        <dbReference type="PROSITE-ProRule" id="PRU10057"/>
    </source>
</evidence>
<keyword evidence="9" id="KW-0732">Signal</keyword>
<keyword evidence="3 9" id="KW-0119">Carbohydrate metabolism</keyword>
<keyword evidence="2 9" id="KW-0136">Cellulose degradation</keyword>
<feature type="binding site" evidence="7">
    <location>
        <position position="320"/>
    </location>
    <ligand>
        <name>substrate</name>
    </ligand>
</feature>
<dbReference type="PANTHER" id="PTHR34876:SF10">
    <property type="entry name" value="GLUCANASE"/>
    <property type="match status" value="1"/>
</dbReference>
<evidence type="ECO:0000256" key="9">
    <source>
        <dbReference type="RuleBase" id="RU361186"/>
    </source>
</evidence>